<accession>A0A5C5WJK6</accession>
<name>A0A5C5WJK6_9BACT</name>
<protein>
    <submittedName>
        <fullName evidence="5">Glutathione-regulated potassium-efflux system ancillary protein KefF</fullName>
        <ecNumber evidence="5">1.6.5.2</ecNumber>
    </submittedName>
</protein>
<dbReference type="PANTHER" id="PTHR10204:SF34">
    <property type="entry name" value="NAD(P)H DEHYDROGENASE [QUINONE] 1 ISOFORM 1"/>
    <property type="match status" value="1"/>
</dbReference>
<keyword evidence="2 5" id="KW-0560">Oxidoreductase</keyword>
<feature type="domain" description="Flavodoxin-like fold" evidence="4">
    <location>
        <begin position="1"/>
        <end position="206"/>
    </location>
</feature>
<dbReference type="Pfam" id="PF02426">
    <property type="entry name" value="MIase"/>
    <property type="match status" value="1"/>
</dbReference>
<dbReference type="PANTHER" id="PTHR10204">
    <property type="entry name" value="NAD P H OXIDOREDUCTASE-RELATED"/>
    <property type="match status" value="1"/>
</dbReference>
<dbReference type="Pfam" id="PF02525">
    <property type="entry name" value="Flavodoxin_2"/>
    <property type="match status" value="1"/>
</dbReference>
<evidence type="ECO:0000313" key="6">
    <source>
        <dbReference type="Proteomes" id="UP000316598"/>
    </source>
</evidence>
<evidence type="ECO:0000256" key="1">
    <source>
        <dbReference type="ARBA" id="ARBA00006252"/>
    </source>
</evidence>
<reference evidence="5 6" key="1">
    <citation type="submission" date="2019-02" db="EMBL/GenBank/DDBJ databases">
        <title>Deep-cultivation of Planctomycetes and their phenomic and genomic characterization uncovers novel biology.</title>
        <authorList>
            <person name="Wiegand S."/>
            <person name="Jogler M."/>
            <person name="Boedeker C."/>
            <person name="Pinto D."/>
            <person name="Vollmers J."/>
            <person name="Rivas-Marin E."/>
            <person name="Kohn T."/>
            <person name="Peeters S.H."/>
            <person name="Heuer A."/>
            <person name="Rast P."/>
            <person name="Oberbeckmann S."/>
            <person name="Bunk B."/>
            <person name="Jeske O."/>
            <person name="Meyerdierks A."/>
            <person name="Storesund J.E."/>
            <person name="Kallscheuer N."/>
            <person name="Luecker S."/>
            <person name="Lage O.M."/>
            <person name="Pohl T."/>
            <person name="Merkel B.J."/>
            <person name="Hornburger P."/>
            <person name="Mueller R.-W."/>
            <person name="Bruemmer F."/>
            <person name="Labrenz M."/>
            <person name="Spormann A.M."/>
            <person name="Op Den Camp H."/>
            <person name="Overmann J."/>
            <person name="Amann R."/>
            <person name="Jetten M.S.M."/>
            <person name="Mascher T."/>
            <person name="Medema M.H."/>
            <person name="Devos D.P."/>
            <person name="Kaster A.-K."/>
            <person name="Ovreas L."/>
            <person name="Rohde M."/>
            <person name="Galperin M.Y."/>
            <person name="Jogler C."/>
        </authorList>
    </citation>
    <scope>NUCLEOTIDE SEQUENCE [LARGE SCALE GENOMIC DNA]</scope>
    <source>
        <strain evidence="5 6">Pla22</strain>
    </source>
</reference>
<dbReference type="EMBL" id="SJPI01000002">
    <property type="protein sequence ID" value="TWT50948.1"/>
    <property type="molecule type" value="Genomic_DNA"/>
</dbReference>
<dbReference type="InterPro" id="IPR051545">
    <property type="entry name" value="NAD(P)H_dehydrogenase_qn"/>
</dbReference>
<dbReference type="RefSeq" id="WP_165440723.1">
    <property type="nucleotide sequence ID" value="NZ_SJPI01000002.1"/>
</dbReference>
<dbReference type="EC" id="1.6.5.2" evidence="5"/>
<dbReference type="InterPro" id="IPR026029">
    <property type="entry name" value="MLI_dom"/>
</dbReference>
<evidence type="ECO:0000256" key="2">
    <source>
        <dbReference type="ARBA" id="ARBA00023002"/>
    </source>
</evidence>
<comment type="similarity">
    <text evidence="1">Belongs to the NAD(P)H dehydrogenase (quinone) family.</text>
</comment>
<evidence type="ECO:0000313" key="5">
    <source>
        <dbReference type="EMBL" id="TWT50948.1"/>
    </source>
</evidence>
<dbReference type="Gene3D" id="3.40.50.360">
    <property type="match status" value="1"/>
</dbReference>
<sequence length="322" mass="36492">MKVLIVHAHHEPKSFSSSLAKRAKEKLLSLGHEVTFSDLYALKFDPVSDRRNFTTTKDSGYLKQQAKEVHATENDGFAPDVEAEMQQLEAADSVIFSFPLWWFGMPAILKGWADRVLAAGRIYGGPKLFEGGIGGGIKRGLVLMTTGGGEATYGGWGVNPALDRMMTPIQHGTSWFNGFRLLNPFVAWSPAHIGDEGRREQLRELDRRMKSLFDVALLTLPPLADFPSFSVDTKNRFQVVVQFVKPFDEEFHRLVPAEHKMIDEWRRDGRLLEFARSEMDDPNPRVFMTLRATDAAELQDWFEQLPLADYLETEVTKLHKPV</sequence>
<evidence type="ECO:0000259" key="4">
    <source>
        <dbReference type="Pfam" id="PF02525"/>
    </source>
</evidence>
<dbReference type="GO" id="GO:0003955">
    <property type="term" value="F:NAD(P)H dehydrogenase (quinone) activity"/>
    <property type="evidence" value="ECO:0007669"/>
    <property type="project" value="UniProtKB-EC"/>
</dbReference>
<comment type="caution">
    <text evidence="5">The sequence shown here is derived from an EMBL/GenBank/DDBJ whole genome shotgun (WGS) entry which is preliminary data.</text>
</comment>
<gene>
    <name evidence="5" type="primary">kefF</name>
    <name evidence="5" type="ORF">Pla22_36910</name>
</gene>
<organism evidence="5 6">
    <name type="scientific">Rubripirellula amarantea</name>
    <dbReference type="NCBI Taxonomy" id="2527999"/>
    <lineage>
        <taxon>Bacteria</taxon>
        <taxon>Pseudomonadati</taxon>
        <taxon>Planctomycetota</taxon>
        <taxon>Planctomycetia</taxon>
        <taxon>Pirellulales</taxon>
        <taxon>Pirellulaceae</taxon>
        <taxon>Rubripirellula</taxon>
    </lineage>
</organism>
<dbReference type="Proteomes" id="UP000316598">
    <property type="component" value="Unassembled WGS sequence"/>
</dbReference>
<proteinExistence type="inferred from homology"/>
<evidence type="ECO:0000259" key="3">
    <source>
        <dbReference type="Pfam" id="PF02426"/>
    </source>
</evidence>
<dbReference type="SUPFAM" id="SSF52218">
    <property type="entry name" value="Flavoproteins"/>
    <property type="match status" value="1"/>
</dbReference>
<dbReference type="InterPro" id="IPR029039">
    <property type="entry name" value="Flavoprotein-like_sf"/>
</dbReference>
<feature type="domain" description="Muconolactone isomerase" evidence="3">
    <location>
        <begin position="248"/>
        <end position="320"/>
    </location>
</feature>
<dbReference type="InterPro" id="IPR003680">
    <property type="entry name" value="Flavodoxin_fold"/>
</dbReference>
<dbReference type="GO" id="GO:0005829">
    <property type="term" value="C:cytosol"/>
    <property type="evidence" value="ECO:0007669"/>
    <property type="project" value="TreeGrafter"/>
</dbReference>
<dbReference type="AlphaFoldDB" id="A0A5C5WJK6"/>
<keyword evidence="6" id="KW-1185">Reference proteome</keyword>
<dbReference type="Gene3D" id="3.30.70.1060">
    <property type="entry name" value="Dimeric alpha+beta barrel"/>
    <property type="match status" value="1"/>
</dbReference>